<evidence type="ECO:0000313" key="9">
    <source>
        <dbReference type="Proteomes" id="UP001143981"/>
    </source>
</evidence>
<dbReference type="InterPro" id="IPR058565">
    <property type="entry name" value="Ig_TRAPPC9_Trs120_1st"/>
</dbReference>
<feature type="compositionally biased region" description="Basic and acidic residues" evidence="3">
    <location>
        <begin position="233"/>
        <end position="242"/>
    </location>
</feature>
<dbReference type="Pfam" id="PF26282">
    <property type="entry name" value="Ig_TRAPPC9-Trs120_3rd"/>
    <property type="match status" value="1"/>
</dbReference>
<name>A0A9W7YC14_9FUNG</name>
<feature type="domain" description="Trs120/TRAPPC9 third Ig-like" evidence="7">
    <location>
        <begin position="1231"/>
        <end position="1297"/>
    </location>
</feature>
<proteinExistence type="predicted"/>
<comment type="caution">
    <text evidence="8">The sequence shown here is derived from an EMBL/GenBank/DDBJ whole genome shotgun (WGS) entry which is preliminary data.</text>
</comment>
<feature type="domain" description="Trs120/TRAPPC9 first Ig-like" evidence="6">
    <location>
        <begin position="782"/>
        <end position="874"/>
    </location>
</feature>
<organism evidence="8 9">
    <name type="scientific">Coemansia biformis</name>
    <dbReference type="NCBI Taxonomy" id="1286918"/>
    <lineage>
        <taxon>Eukaryota</taxon>
        <taxon>Fungi</taxon>
        <taxon>Fungi incertae sedis</taxon>
        <taxon>Zoopagomycota</taxon>
        <taxon>Kickxellomycotina</taxon>
        <taxon>Kickxellomycetes</taxon>
        <taxon>Kickxellales</taxon>
        <taxon>Kickxellaceae</taxon>
        <taxon>Coemansia</taxon>
    </lineage>
</organism>
<evidence type="ECO:0000256" key="1">
    <source>
        <dbReference type="ARBA" id="ARBA00004555"/>
    </source>
</evidence>
<dbReference type="InterPro" id="IPR058563">
    <property type="entry name" value="Trs120_TRAPPC9_N"/>
</dbReference>
<dbReference type="Pfam" id="PF08626">
    <property type="entry name" value="TRAPPC9-Trs120"/>
    <property type="match status" value="1"/>
</dbReference>
<feature type="compositionally biased region" description="Low complexity" evidence="3">
    <location>
        <begin position="219"/>
        <end position="229"/>
    </location>
</feature>
<keyword evidence="9" id="KW-1185">Reference proteome</keyword>
<dbReference type="PANTHER" id="PTHR21512">
    <property type="entry name" value="TRAFFICKING PROTEIN PARTICLE COMPLEX SUBUNIT 9"/>
    <property type="match status" value="1"/>
</dbReference>
<dbReference type="InterPro" id="IPR058567">
    <property type="entry name" value="Ig_TRAPPC9_Trs120_3rd"/>
</dbReference>
<evidence type="ECO:0000259" key="7">
    <source>
        <dbReference type="Pfam" id="PF26282"/>
    </source>
</evidence>
<feature type="domain" description="Trs120/TRAPPC9 N-terminal" evidence="4">
    <location>
        <begin position="34"/>
        <end position="366"/>
    </location>
</feature>
<accession>A0A9W7YC14</accession>
<evidence type="ECO:0000259" key="5">
    <source>
        <dbReference type="Pfam" id="PF26251"/>
    </source>
</evidence>
<dbReference type="Proteomes" id="UP001143981">
    <property type="component" value="Unassembled WGS sequence"/>
</dbReference>
<reference evidence="8" key="1">
    <citation type="submission" date="2022-07" db="EMBL/GenBank/DDBJ databases">
        <title>Phylogenomic reconstructions and comparative analyses of Kickxellomycotina fungi.</title>
        <authorList>
            <person name="Reynolds N.K."/>
            <person name="Stajich J.E."/>
            <person name="Barry K."/>
            <person name="Grigoriev I.V."/>
            <person name="Crous P."/>
            <person name="Smith M.E."/>
        </authorList>
    </citation>
    <scope>NUCLEOTIDE SEQUENCE</scope>
    <source>
        <strain evidence="8">BCRC 34381</strain>
    </source>
</reference>
<feature type="domain" description="Trs120/TRAPPC9 TPR region" evidence="5">
    <location>
        <begin position="400"/>
        <end position="665"/>
    </location>
</feature>
<evidence type="ECO:0000256" key="2">
    <source>
        <dbReference type="ARBA" id="ARBA00023034"/>
    </source>
</evidence>
<protein>
    <submittedName>
        <fullName evidence="8">Uncharacterized protein</fullName>
    </submittedName>
</protein>
<sequence length="1517" mass="159830">MSCCEDSSPSRSTLSDTQLERTSQRRCVAAGAVTPVDAAGIRVLLVPVGRVRATKLAEWTNAIAQFSQLRLCEVLGHADDSLLSGYAAGLESEGALRFAFATDASAEHEHLEGLQTHRQVLGVVGVMDCMLSDDVGAAYDEFLQAISRHTTAVAYRCLAFDLRADQHDDVPGVTVVPDTGRLLFYLQTLLSDFAATMLGALALMARSIEDRADLLSSSASSPASAQLGSPREISPHTADRASESSGQEPLRSPVLGEFMEGRGRFGGEMDRDALAPHLRQSPGSPVLMLPPPAPPAAKEAKLVRNKAGSATSGRLKKLQGDLYLMSGRLTEALAAYSAAMEASMAFHDHLWQAVAVEGYCAALLLLCERSSERRLAHAFVLGIPRGPETTASDSEPGSLGDLLREISELFTQVPVLFEKCHAVAPLLHAEACVRAALVLQVAREALLGECDAEAALDSLLRQHNYLHPRPTPACMARDVVAQTCGAPQRTEISRCLQRGWTGGLATLADQLELLSGIGALYGRIGYSRKTAFFLRQFLLTSVPVLLRASDCGPSSRESPSARSSTAGGEYSALSALPDGAAAFAAASSAAAAMAHLPDGRTGHLPLLAAPPKPARASRSGMHQAIVACLDALSESFARSGWLRLQADGLRGCLALAEALPSYPHAIASAFRLARCLGRLAETAPESQRRALVEEQHAVRSYLLRTIGMLRHADRRRRPPASPPCSPPAVHGPGSVCTGGRDAAIVGGVLDSLLVGLQLCLAPDGSPPIQKDAPPSDGGASLFLYTPSAQTQSDRPLLVAAGEKARFVATLRNPLPFALPLTDVALVAALDSDEGGVDVVPASCTVPAGGQGQLLLEAVPRAAGRLRVAGIRLRLLHDLSIQCLLADEDTLSAAKQVKERPLRQRLDAERAALLSGPGAGQHALPAPAAKLSALSAGYALVATVAPALPRLTLTGSSLASEESLGLYEGESRVVTLALANRSTSIGVDWMEVQFEQLAGSSDGQRGGLVDAAFSYRCSGTKVEPMATLALQVRVDGLPGLTGATVVVRYGSSVAAGWQRELRVPLRMSVVRLLAPVSSPRYLPLPPFIVRALVAGADVGDPATRDMAAALREALAAGEQSPEDLFCLAELDLANTGATDLRMEVEVDLSHGAGEPEAAPPLVRSLRGRVPAHGGTLRLAVPLPRVTLSSAALSTPIPGVEVDGGPDNGLLYPWRTALSSDAAACEQWMGGPSKQARRRQFVISHKGGQRELDEARAVYWYQQALADRVRVRWVCEQSQRHGYLDPRALFALDASSLAAVRPREVQARLLVDGRPVLRAGVQVQQAKCAARKATEIAFALTNTTGADLRAVFSARVVRGPADAGWGDGSQSATHQAAGARGSGPDSVDRLAAADIGLSFVAGLSASADVSETARRFRFRPAVGGLNAPAGLKSSSGAWDARAHQPQPPKPLPASGLVLDDVCEMHLPPLQPRAEYRLALPMYALSPGRYQIEYCVRRLSGAGSADSDSIVHETLVVDSA</sequence>
<dbReference type="PANTHER" id="PTHR21512:SF5">
    <property type="entry name" value="TRAFFICKING PROTEIN PARTICLE COMPLEX SUBUNIT 9"/>
    <property type="match status" value="1"/>
</dbReference>
<evidence type="ECO:0000256" key="3">
    <source>
        <dbReference type="SAM" id="MobiDB-lite"/>
    </source>
</evidence>
<evidence type="ECO:0000259" key="4">
    <source>
        <dbReference type="Pfam" id="PF08626"/>
    </source>
</evidence>
<dbReference type="OrthoDB" id="27962at2759"/>
<dbReference type="InterPro" id="IPR013935">
    <property type="entry name" value="Trs120_TRAPPC9"/>
</dbReference>
<dbReference type="Pfam" id="PF26254">
    <property type="entry name" value="Ig_TRAPPC9-Trs120_1st"/>
    <property type="match status" value="1"/>
</dbReference>
<feature type="region of interest" description="Disordered" evidence="3">
    <location>
        <begin position="219"/>
        <end position="255"/>
    </location>
</feature>
<dbReference type="GO" id="GO:0005802">
    <property type="term" value="C:trans-Golgi network"/>
    <property type="evidence" value="ECO:0007669"/>
    <property type="project" value="TreeGrafter"/>
</dbReference>
<dbReference type="Pfam" id="PF26251">
    <property type="entry name" value="TPR_TRAPPC9-Trs120"/>
    <property type="match status" value="1"/>
</dbReference>
<feature type="region of interest" description="Disordered" evidence="3">
    <location>
        <begin position="1431"/>
        <end position="1452"/>
    </location>
</feature>
<feature type="region of interest" description="Disordered" evidence="3">
    <location>
        <begin position="1361"/>
        <end position="1383"/>
    </location>
</feature>
<comment type="subcellular location">
    <subcellularLocation>
        <location evidence="1">Golgi apparatus</location>
    </subcellularLocation>
</comment>
<dbReference type="EMBL" id="JANBOI010000007">
    <property type="protein sequence ID" value="KAJ1735957.1"/>
    <property type="molecule type" value="Genomic_DNA"/>
</dbReference>
<evidence type="ECO:0000259" key="6">
    <source>
        <dbReference type="Pfam" id="PF26254"/>
    </source>
</evidence>
<dbReference type="InterPro" id="IPR058564">
    <property type="entry name" value="TPR_TRAPPC9_Trs120"/>
</dbReference>
<gene>
    <name evidence="8" type="ORF">LPJ61_000263</name>
</gene>
<evidence type="ECO:0000313" key="8">
    <source>
        <dbReference type="EMBL" id="KAJ1735957.1"/>
    </source>
</evidence>
<keyword evidence="2" id="KW-0333">Golgi apparatus</keyword>